<comment type="caution">
    <text evidence="1">The sequence shown here is derived from an EMBL/GenBank/DDBJ whole genome shotgun (WGS) entry which is preliminary data.</text>
</comment>
<evidence type="ECO:0000313" key="1">
    <source>
        <dbReference type="EMBL" id="GAA14976.1"/>
    </source>
</evidence>
<dbReference type="AlphaFoldDB" id="F9W287"/>
<name>F9W287_9ACTN</name>
<dbReference type="Proteomes" id="UP000003558">
    <property type="component" value="Unassembled WGS sequence"/>
</dbReference>
<reference evidence="1 2" key="1">
    <citation type="submission" date="2011-05" db="EMBL/GenBank/DDBJ databases">
        <title>Whole genome shotgun sequence of Gordonia alkanivorans NBRC 16433.</title>
        <authorList>
            <person name="Hosoyama A."/>
            <person name="Nakamura S."/>
            <person name="Takarada H."/>
            <person name="Tsuchikane K."/>
            <person name="Yamazaki S."/>
            <person name="Fujita N."/>
        </authorList>
    </citation>
    <scope>NUCLEOTIDE SEQUENCE [LARGE SCALE GENOMIC DNA]</scope>
    <source>
        <strain evidence="1 2">NBRC 16433</strain>
    </source>
</reference>
<accession>F9W287</accession>
<sequence>MSVSGQRLRRGPTRIRGNRTLRRRVQSIMNPSQLALPDDLTDWLAEGDRTAELLSDSVLVDQQWWIDTLAEFEMPNTLHGSRIGRQELFALGAVAGESPEDAIALLWNVVAFCLGRQNSDGKKRIAAVAADRKRLGRLLQEAALASRDDPGAAYAMLRPDKGGNTIDRLGPGGFTWFLYFAGAGDPKHPSPVLEAKVGRSLRRAGWKGLRDGVWTAADYVAYSRIVDRWRTEAGVDRNDVIVRGLFAISPPTGWDHPWQAWERQTWEKANWVRGPLSTDDLRVVHRWLCTLSALAPRSAEAQHEFRDLGRKISQALNGEVSEINNGFDEDHVYGSYLGRRF</sequence>
<evidence type="ECO:0000313" key="2">
    <source>
        <dbReference type="Proteomes" id="UP000003558"/>
    </source>
</evidence>
<dbReference type="Pfam" id="PF21790">
    <property type="entry name" value="OGG"/>
    <property type="match status" value="1"/>
</dbReference>
<protein>
    <submittedName>
        <fullName evidence="1">Uncharacterized protein</fullName>
    </submittedName>
</protein>
<dbReference type="InterPro" id="IPR048868">
    <property type="entry name" value="OGG-like_put"/>
</dbReference>
<dbReference type="STRING" id="1027371.GOALK_120_00330"/>
<dbReference type="EMBL" id="BACI01000120">
    <property type="protein sequence ID" value="GAA14976.1"/>
    <property type="molecule type" value="Genomic_DNA"/>
</dbReference>
<proteinExistence type="predicted"/>
<organism evidence="1 2">
    <name type="scientific">Gordonia alkanivorans NBRC 16433</name>
    <dbReference type="NCBI Taxonomy" id="1027371"/>
    <lineage>
        <taxon>Bacteria</taxon>
        <taxon>Bacillati</taxon>
        <taxon>Actinomycetota</taxon>
        <taxon>Actinomycetes</taxon>
        <taxon>Mycobacteriales</taxon>
        <taxon>Gordoniaceae</taxon>
        <taxon>Gordonia</taxon>
    </lineage>
</organism>
<dbReference type="eggNOG" id="ENOG5031DNP">
    <property type="taxonomic scope" value="Bacteria"/>
</dbReference>
<gene>
    <name evidence="1" type="ORF">GOALK_120_00330</name>
</gene>